<reference evidence="5 6" key="1">
    <citation type="journal article" date="2015" name="Plant Cell">
        <title>Oil accumulation by the oleaginous diatom Fistulifera solaris as revealed by the genome and transcriptome.</title>
        <authorList>
            <person name="Tanaka T."/>
            <person name="Maeda Y."/>
            <person name="Veluchamy A."/>
            <person name="Tanaka M."/>
            <person name="Abida H."/>
            <person name="Marechal E."/>
            <person name="Bowler C."/>
            <person name="Muto M."/>
            <person name="Sunaga Y."/>
            <person name="Tanaka M."/>
            <person name="Yoshino T."/>
            <person name="Taniguchi T."/>
            <person name="Fukuda Y."/>
            <person name="Nemoto M."/>
            <person name="Matsumoto M."/>
            <person name="Wong P.S."/>
            <person name="Aburatani S."/>
            <person name="Fujibuchi W."/>
        </authorList>
    </citation>
    <scope>NUCLEOTIDE SEQUENCE [LARGE SCALE GENOMIC DNA]</scope>
    <source>
        <strain evidence="5 6">JPCC DA0580</strain>
    </source>
</reference>
<dbReference type="AlphaFoldDB" id="A0A1Z5KP93"/>
<dbReference type="InterPro" id="IPR001525">
    <property type="entry name" value="C5_MeTfrase"/>
</dbReference>
<evidence type="ECO:0000256" key="3">
    <source>
        <dbReference type="ARBA" id="ARBA00022691"/>
    </source>
</evidence>
<evidence type="ECO:0000313" key="6">
    <source>
        <dbReference type="Proteomes" id="UP000198406"/>
    </source>
</evidence>
<dbReference type="EMBL" id="BDSP01000262">
    <property type="protein sequence ID" value="GAX27977.1"/>
    <property type="molecule type" value="Genomic_DNA"/>
</dbReference>
<proteinExistence type="predicted"/>
<dbReference type="Gene3D" id="3.40.50.150">
    <property type="entry name" value="Vaccinia Virus protein VP39"/>
    <property type="match status" value="1"/>
</dbReference>
<keyword evidence="3" id="KW-0949">S-adenosyl-L-methionine</keyword>
<dbReference type="PROSITE" id="PS00094">
    <property type="entry name" value="C5_MTASE_1"/>
    <property type="match status" value="1"/>
</dbReference>
<accession>A0A1Z5KP93</accession>
<keyword evidence="1" id="KW-0489">Methyltransferase</keyword>
<dbReference type="InParanoid" id="A0A1Z5KP93"/>
<comment type="caution">
    <text evidence="5">The sequence shown here is derived from an EMBL/GenBank/DDBJ whole genome shotgun (WGS) entry which is preliminary data.</text>
</comment>
<dbReference type="InterPro" id="IPR029063">
    <property type="entry name" value="SAM-dependent_MTases_sf"/>
</dbReference>
<dbReference type="Proteomes" id="UP000198406">
    <property type="component" value="Unassembled WGS sequence"/>
</dbReference>
<dbReference type="Pfam" id="PF00145">
    <property type="entry name" value="DNA_methylase"/>
    <property type="match status" value="1"/>
</dbReference>
<dbReference type="GO" id="GO:0032259">
    <property type="term" value="P:methylation"/>
    <property type="evidence" value="ECO:0007669"/>
    <property type="project" value="UniProtKB-KW"/>
</dbReference>
<dbReference type="GO" id="GO:0008168">
    <property type="term" value="F:methyltransferase activity"/>
    <property type="evidence" value="ECO:0007669"/>
    <property type="project" value="UniProtKB-KW"/>
</dbReference>
<gene>
    <name evidence="5" type="ORF">FisN_32Lh006</name>
</gene>
<protein>
    <recommendedName>
        <fullName evidence="7">DNA (cytosine-5-)-methyltransferase</fullName>
    </recommendedName>
</protein>
<dbReference type="InterPro" id="IPR018117">
    <property type="entry name" value="C5_DNA_meth_AS"/>
</dbReference>
<organism evidence="5 6">
    <name type="scientific">Fistulifera solaris</name>
    <name type="common">Oleaginous diatom</name>
    <dbReference type="NCBI Taxonomy" id="1519565"/>
    <lineage>
        <taxon>Eukaryota</taxon>
        <taxon>Sar</taxon>
        <taxon>Stramenopiles</taxon>
        <taxon>Ochrophyta</taxon>
        <taxon>Bacillariophyta</taxon>
        <taxon>Bacillariophyceae</taxon>
        <taxon>Bacillariophycidae</taxon>
        <taxon>Naviculales</taxon>
        <taxon>Naviculaceae</taxon>
        <taxon>Fistulifera</taxon>
    </lineage>
</organism>
<feature type="compositionally biased region" description="Acidic residues" evidence="4">
    <location>
        <begin position="17"/>
        <end position="27"/>
    </location>
</feature>
<evidence type="ECO:0000256" key="2">
    <source>
        <dbReference type="ARBA" id="ARBA00022679"/>
    </source>
</evidence>
<name>A0A1Z5KP93_FISSO</name>
<feature type="region of interest" description="Disordered" evidence="4">
    <location>
        <begin position="1"/>
        <end position="51"/>
    </location>
</feature>
<feature type="compositionally biased region" description="Basic and acidic residues" evidence="4">
    <location>
        <begin position="37"/>
        <end position="51"/>
    </location>
</feature>
<evidence type="ECO:0008006" key="7">
    <source>
        <dbReference type="Google" id="ProtNLM"/>
    </source>
</evidence>
<evidence type="ECO:0000256" key="4">
    <source>
        <dbReference type="SAM" id="MobiDB-lite"/>
    </source>
</evidence>
<dbReference type="OrthoDB" id="45973at2759"/>
<sequence length="499" mass="57621">MRVPPRGSLHSAHNQQLDDDVSSDDDSLPERPRRRQRTVEDEGEDQKRFDTDEEIAKNLPFCCAVCHCSEERKRATILNSENDTFITDNQSHFHRFCCHNGKAVVQANDVVKRLENGEFDDEESDDEEFLLKAKDVQRYIKNANRQEKSYFNTDNLEVEADKLLRNPAYAEHVMKAFHEETKKGPRKEGLVVLDLFGGVGTALVVLKRLKLPIKKVIHVEYDLVATFVSRMNHDYKFVESLRAFARDKVEEGQDGGYRTLVDWKISDDEIEHVYYRHFEDIFKDSKGAGSANPPFQDFAARHVRTDGIDLILGGPPCIDFSGANANRQGTDGEQGKYVILTGQLCQEIQKHQLRKAYIMIENVVISNPTDCERIREALGFRWEPVELDAWQLSPCRRKRHFFTNIPYSDTERAHQYCEVTPESCMDNDYTLAQMLIADTESAEDAPSRRMKANTFMASKARLKDDRMHVFKRYENGNNGSRKSREYLTRAFNVTERESE</sequence>
<evidence type="ECO:0000256" key="1">
    <source>
        <dbReference type="ARBA" id="ARBA00022603"/>
    </source>
</evidence>
<keyword evidence="6" id="KW-1185">Reference proteome</keyword>
<keyword evidence="2" id="KW-0808">Transferase</keyword>
<evidence type="ECO:0000313" key="5">
    <source>
        <dbReference type="EMBL" id="GAX27977.1"/>
    </source>
</evidence>
<dbReference type="SUPFAM" id="SSF53335">
    <property type="entry name" value="S-adenosyl-L-methionine-dependent methyltransferases"/>
    <property type="match status" value="1"/>
</dbReference>